<comment type="caution">
    <text evidence="7">The sequence shown here is derived from an EMBL/GenBank/DDBJ whole genome shotgun (WGS) entry which is preliminary data.</text>
</comment>
<feature type="signal peptide" evidence="6">
    <location>
        <begin position="1"/>
        <end position="22"/>
    </location>
</feature>
<evidence type="ECO:0000256" key="4">
    <source>
        <dbReference type="ARBA" id="ARBA00023139"/>
    </source>
</evidence>
<keyword evidence="4" id="KW-0564">Palmitate</keyword>
<keyword evidence="1" id="KW-1003">Cell membrane</keyword>
<dbReference type="Proteomes" id="UP001493487">
    <property type="component" value="Unassembled WGS sequence"/>
</dbReference>
<dbReference type="SUPFAM" id="SSF53850">
    <property type="entry name" value="Periplasmic binding protein-like II"/>
    <property type="match status" value="1"/>
</dbReference>
<organism evidence="7 8">
    <name type="scientific">Cohnella silvisoli</name>
    <dbReference type="NCBI Taxonomy" id="2873699"/>
    <lineage>
        <taxon>Bacteria</taxon>
        <taxon>Bacillati</taxon>
        <taxon>Bacillota</taxon>
        <taxon>Bacilli</taxon>
        <taxon>Bacillales</taxon>
        <taxon>Paenibacillaceae</taxon>
        <taxon>Cohnella</taxon>
    </lineage>
</organism>
<keyword evidence="5" id="KW-0449">Lipoprotein</keyword>
<dbReference type="Pfam" id="PF01547">
    <property type="entry name" value="SBP_bac_1"/>
    <property type="match status" value="1"/>
</dbReference>
<dbReference type="CDD" id="cd13585">
    <property type="entry name" value="PBP2_TMBP_like"/>
    <property type="match status" value="1"/>
</dbReference>
<dbReference type="Gene3D" id="3.40.190.10">
    <property type="entry name" value="Periplasmic binding protein-like II"/>
    <property type="match status" value="1"/>
</dbReference>
<evidence type="ECO:0000256" key="6">
    <source>
        <dbReference type="SAM" id="SignalP"/>
    </source>
</evidence>
<evidence type="ECO:0000313" key="8">
    <source>
        <dbReference type="Proteomes" id="UP001493487"/>
    </source>
</evidence>
<dbReference type="InterPro" id="IPR050490">
    <property type="entry name" value="Bact_solute-bd_prot1"/>
</dbReference>
<dbReference type="PROSITE" id="PS51257">
    <property type="entry name" value="PROKAR_LIPOPROTEIN"/>
    <property type="match status" value="1"/>
</dbReference>
<sequence>MNKRMFGLLAISTALLVTSACSNGGSGGSGKKIEISFTDVAPSPERKKFFNEIIAEFEKENTNIKVKLETVPWDQAFAKLTAQGQSKTMPDVVNVYPSWLTTFVPAGYLEPITEQYDAWDKKDNLAAFVKNVTIEKQQREPFNDVYIIPDGLMGEALFIRTDWMKEANLELPKTWDELFNATEKLTDPAKNRYGFSYRGARSGFDQIFAYIFSVTKGESYEPDGTSVLLRPEALTAFKRYTDIYKKGWAPKDSINWGYQEMVQGFTSGVSGMLSQTTEVVATAQASMKDGTWTVIPTPPAADGNSYGGAGASWGYSISKNSKNKEAAWKFIEFISKPESNNKYSKVMTLIPIMQDSLKDPELGQGPMKGFIDMLNDPKRIPGADMGKFPELGEFRESIMDAEVQKYLLGTQSAEDTMKHLGDFLTKGMQKFMKENPDYKVPHAANYKG</sequence>
<feature type="chain" id="PRO_5045964074" evidence="6">
    <location>
        <begin position="23"/>
        <end position="448"/>
    </location>
</feature>
<evidence type="ECO:0000313" key="7">
    <source>
        <dbReference type="EMBL" id="MEQ4484917.1"/>
    </source>
</evidence>
<keyword evidence="8" id="KW-1185">Reference proteome</keyword>
<evidence type="ECO:0000256" key="1">
    <source>
        <dbReference type="ARBA" id="ARBA00022475"/>
    </source>
</evidence>
<keyword evidence="3" id="KW-0472">Membrane</keyword>
<accession>A0ABV1KY46</accession>
<dbReference type="RefSeq" id="WP_232184881.1">
    <property type="nucleotide sequence ID" value="NZ_JAIOAP010000003.1"/>
</dbReference>
<dbReference type="EMBL" id="JASKHM010000013">
    <property type="protein sequence ID" value="MEQ4484917.1"/>
    <property type="molecule type" value="Genomic_DNA"/>
</dbReference>
<keyword evidence="2 6" id="KW-0732">Signal</keyword>
<dbReference type="PANTHER" id="PTHR43649:SF33">
    <property type="entry name" value="POLYGALACTURONAN_RHAMNOGALACTURONAN-BINDING PROTEIN YTCQ"/>
    <property type="match status" value="1"/>
</dbReference>
<dbReference type="InterPro" id="IPR006059">
    <property type="entry name" value="SBP"/>
</dbReference>
<name>A0ABV1KY46_9BACL</name>
<reference evidence="7 8" key="1">
    <citation type="journal article" date="2023" name="Genome Announc.">
        <title>Pan-Genome Analyses of the Genus Cohnella and Proposal of the Novel Species Cohnella silvisoli sp. nov., Isolated from Forest Soil.</title>
        <authorList>
            <person name="Wang C."/>
            <person name="Mao L."/>
            <person name="Bao G."/>
            <person name="Zhu H."/>
        </authorList>
    </citation>
    <scope>NUCLEOTIDE SEQUENCE [LARGE SCALE GENOMIC DNA]</scope>
    <source>
        <strain evidence="7 8">NL03-T5-1</strain>
    </source>
</reference>
<evidence type="ECO:0000256" key="2">
    <source>
        <dbReference type="ARBA" id="ARBA00022729"/>
    </source>
</evidence>
<protein>
    <submittedName>
        <fullName evidence="7">Sugar ABC transporter substrate-binding protein</fullName>
    </submittedName>
</protein>
<evidence type="ECO:0000256" key="3">
    <source>
        <dbReference type="ARBA" id="ARBA00023136"/>
    </source>
</evidence>
<dbReference type="PANTHER" id="PTHR43649">
    <property type="entry name" value="ARABINOSE-BINDING PROTEIN-RELATED"/>
    <property type="match status" value="1"/>
</dbReference>
<evidence type="ECO:0000256" key="5">
    <source>
        <dbReference type="ARBA" id="ARBA00023288"/>
    </source>
</evidence>
<gene>
    <name evidence="7" type="ORF">QJS35_21245</name>
</gene>
<proteinExistence type="predicted"/>